<dbReference type="PANTHER" id="PTHR13812:SF19">
    <property type="entry name" value="KETIMINE REDUCTASE MU-CRYSTALLIN"/>
    <property type="match status" value="1"/>
</dbReference>
<dbReference type="GO" id="GO:0016491">
    <property type="term" value="F:oxidoreductase activity"/>
    <property type="evidence" value="ECO:0007669"/>
    <property type="project" value="UniProtKB-ARBA"/>
</dbReference>
<protein>
    <submittedName>
        <fullName evidence="2">Ornithine cyclodeaminase family protein</fullName>
    </submittedName>
</protein>
<dbReference type="FunFam" id="3.40.50.720:FF:000311">
    <property type="entry name" value="Ornithine cyclodeaminase"/>
    <property type="match status" value="1"/>
</dbReference>
<name>A0AAF1JUX3_9PROT</name>
<dbReference type="PIRSF" id="PIRSF001439">
    <property type="entry name" value="CryM"/>
    <property type="match status" value="1"/>
</dbReference>
<dbReference type="InterPro" id="IPR036291">
    <property type="entry name" value="NAD(P)-bd_dom_sf"/>
</dbReference>
<evidence type="ECO:0000256" key="1">
    <source>
        <dbReference type="ARBA" id="ARBA00008903"/>
    </source>
</evidence>
<dbReference type="Pfam" id="PF02423">
    <property type="entry name" value="OCD_Mu_crystall"/>
    <property type="match status" value="1"/>
</dbReference>
<sequence length="303" mass="31657">MLMLDADEVARRLPWAALIEALAAMFRDGCSAPLRHRHAVGDTSLLLMPAWRAGDHTGVKIVHVAPGNAARGEPAVNAVYLLSDAATGAPRAMLDGGMLTDRRTAATSVLAARHLARPDATRLLLLGAGRVAHALAEAYRDQFPIADIAIWSRSPERAEALAQRLLRHGHPARAVESAAPAGADIIACATLATEPLVRGDDLAHGMHLDLVGAYRPDMREADGAALARARLVVDTRAGAFAEAGDLLQAMAEGAITQAHVVGELAEVCRGEVAGRKTPEQITAFKSVGWAGEDLAAAILACGG</sequence>
<proteinExistence type="inferred from homology"/>
<reference evidence="2" key="1">
    <citation type="submission" date="2020-01" db="EMBL/GenBank/DDBJ databases">
        <authorList>
            <person name="Rat A."/>
        </authorList>
    </citation>
    <scope>NUCLEOTIDE SEQUENCE</scope>
    <source>
        <strain evidence="2">LMG 28251</strain>
    </source>
</reference>
<comment type="caution">
    <text evidence="2">The sequence shown here is derived from an EMBL/GenBank/DDBJ whole genome shotgun (WGS) entry which is preliminary data.</text>
</comment>
<evidence type="ECO:0000313" key="2">
    <source>
        <dbReference type="EMBL" id="MBR0654295.1"/>
    </source>
</evidence>
<reference evidence="2" key="2">
    <citation type="journal article" date="2021" name="Syst. Appl. Microbiol.">
        <title>Roseomonas hellenica sp. nov., isolated from roots of wild-growing Alkanna tinctoria.</title>
        <authorList>
            <person name="Rat A."/>
            <person name="Naranjo H.D."/>
            <person name="Lebbe L."/>
            <person name="Cnockaert M."/>
            <person name="Krigas N."/>
            <person name="Grigoriadou K."/>
            <person name="Maloupa E."/>
            <person name="Willems A."/>
        </authorList>
    </citation>
    <scope>NUCLEOTIDE SEQUENCE</scope>
    <source>
        <strain evidence="2">LMG 28251</strain>
    </source>
</reference>
<comment type="similarity">
    <text evidence="1">Belongs to the ornithine cyclodeaminase/mu-crystallin family.</text>
</comment>
<organism evidence="2 3">
    <name type="scientific">Plastoroseomonas arctica</name>
    <dbReference type="NCBI Taxonomy" id="1509237"/>
    <lineage>
        <taxon>Bacteria</taxon>
        <taxon>Pseudomonadati</taxon>
        <taxon>Pseudomonadota</taxon>
        <taxon>Alphaproteobacteria</taxon>
        <taxon>Acetobacterales</taxon>
        <taxon>Acetobacteraceae</taxon>
        <taxon>Plastoroseomonas</taxon>
    </lineage>
</organism>
<dbReference type="RefSeq" id="WP_211873113.1">
    <property type="nucleotide sequence ID" value="NZ_JAAEDH010000003.1"/>
</dbReference>
<dbReference type="Proteomes" id="UP001196068">
    <property type="component" value="Unassembled WGS sequence"/>
</dbReference>
<dbReference type="GO" id="GO:0019752">
    <property type="term" value="P:carboxylic acid metabolic process"/>
    <property type="evidence" value="ECO:0007669"/>
    <property type="project" value="UniProtKB-ARBA"/>
</dbReference>
<dbReference type="AlphaFoldDB" id="A0AAF1JUX3"/>
<dbReference type="Gene3D" id="3.40.50.720">
    <property type="entry name" value="NAD(P)-binding Rossmann-like Domain"/>
    <property type="match status" value="1"/>
</dbReference>
<dbReference type="Gene3D" id="3.30.1780.10">
    <property type="entry name" value="ornithine cyclodeaminase, domain 1"/>
    <property type="match status" value="1"/>
</dbReference>
<dbReference type="GO" id="GO:0005737">
    <property type="term" value="C:cytoplasm"/>
    <property type="evidence" value="ECO:0007669"/>
    <property type="project" value="TreeGrafter"/>
</dbReference>
<gene>
    <name evidence="2" type="ORF">GXW79_04290</name>
</gene>
<dbReference type="EMBL" id="JAAEDH010000003">
    <property type="protein sequence ID" value="MBR0654295.1"/>
    <property type="molecule type" value="Genomic_DNA"/>
</dbReference>
<dbReference type="PANTHER" id="PTHR13812">
    <property type="entry name" value="KETIMINE REDUCTASE MU-CRYSTALLIN"/>
    <property type="match status" value="1"/>
</dbReference>
<dbReference type="NCBIfam" id="NF004793">
    <property type="entry name" value="PRK06141.1"/>
    <property type="match status" value="1"/>
</dbReference>
<dbReference type="InterPro" id="IPR023401">
    <property type="entry name" value="ODC_N"/>
</dbReference>
<evidence type="ECO:0000313" key="3">
    <source>
        <dbReference type="Proteomes" id="UP001196068"/>
    </source>
</evidence>
<dbReference type="InterPro" id="IPR003462">
    <property type="entry name" value="ODC_Mu_crystall"/>
</dbReference>
<keyword evidence="3" id="KW-1185">Reference proteome</keyword>
<accession>A0AAF1JUX3</accession>
<dbReference type="SUPFAM" id="SSF51735">
    <property type="entry name" value="NAD(P)-binding Rossmann-fold domains"/>
    <property type="match status" value="1"/>
</dbReference>